<reference evidence="7 8" key="1">
    <citation type="submission" date="2018-08" db="EMBL/GenBank/DDBJ databases">
        <title>A genome reference for cultivated species of the human gut microbiota.</title>
        <authorList>
            <person name="Zou Y."/>
            <person name="Xue W."/>
            <person name="Luo G."/>
        </authorList>
    </citation>
    <scope>NUCLEOTIDE SEQUENCE [LARGE SCALE GENOMIC DNA]</scope>
    <source>
        <strain evidence="7 8">AF18-46</strain>
    </source>
</reference>
<evidence type="ECO:0000256" key="5">
    <source>
        <dbReference type="ARBA" id="ARBA00023163"/>
    </source>
</evidence>
<dbReference type="AlphaFoldDB" id="A0A412PET1"/>
<keyword evidence="2" id="KW-0889">Transcription antitermination</keyword>
<dbReference type="InterPro" id="IPR011605">
    <property type="entry name" value="NusB_fam"/>
</dbReference>
<evidence type="ECO:0000259" key="6">
    <source>
        <dbReference type="Pfam" id="PF01029"/>
    </source>
</evidence>
<dbReference type="PANTHER" id="PTHR11078">
    <property type="entry name" value="N UTILIZATION SUBSTANCE PROTEIN B-RELATED"/>
    <property type="match status" value="1"/>
</dbReference>
<protein>
    <submittedName>
        <fullName evidence="7">Transcription antitermination protein NusB</fullName>
    </submittedName>
</protein>
<evidence type="ECO:0000256" key="3">
    <source>
        <dbReference type="ARBA" id="ARBA00022884"/>
    </source>
</evidence>
<evidence type="ECO:0000313" key="7">
    <source>
        <dbReference type="EMBL" id="RGT56121.1"/>
    </source>
</evidence>
<dbReference type="GO" id="GO:0005829">
    <property type="term" value="C:cytosol"/>
    <property type="evidence" value="ECO:0007669"/>
    <property type="project" value="TreeGrafter"/>
</dbReference>
<keyword evidence="3" id="KW-0694">RNA-binding</keyword>
<feature type="domain" description="NusB/RsmB/TIM44" evidence="6">
    <location>
        <begin position="52"/>
        <end position="171"/>
    </location>
</feature>
<comment type="similarity">
    <text evidence="1">Belongs to the NusB family.</text>
</comment>
<evidence type="ECO:0000313" key="8">
    <source>
        <dbReference type="Proteomes" id="UP000284731"/>
    </source>
</evidence>
<dbReference type="GO" id="GO:0003723">
    <property type="term" value="F:RNA binding"/>
    <property type="evidence" value="ECO:0007669"/>
    <property type="project" value="UniProtKB-KW"/>
</dbReference>
<dbReference type="Gene3D" id="1.10.940.10">
    <property type="entry name" value="NusB-like"/>
    <property type="match status" value="1"/>
</dbReference>
<dbReference type="InterPro" id="IPR006027">
    <property type="entry name" value="NusB_RsmB_TIM44"/>
</dbReference>
<dbReference type="GO" id="GO:0006353">
    <property type="term" value="P:DNA-templated transcription termination"/>
    <property type="evidence" value="ECO:0007669"/>
    <property type="project" value="InterPro"/>
</dbReference>
<sequence>MMKCFLEKCWFIIFTHATILIQAMKTGKNMPKTRMNMVKYMLGDYREMNRHDQRENAMITVYQYLIVQRDIHALINDVFKVDESEIDPYFIDVIKTSIANEDRYREYIDSVLKKGWSYERLGLIEKAILLNGCAEFDLKKTESAVIIDQSVQLAKRYCDSDTYKLVNSVLDVI</sequence>
<comment type="caution">
    <text evidence="7">The sequence shown here is derived from an EMBL/GenBank/DDBJ whole genome shotgun (WGS) entry which is preliminary data.</text>
</comment>
<evidence type="ECO:0000256" key="1">
    <source>
        <dbReference type="ARBA" id="ARBA00005952"/>
    </source>
</evidence>
<dbReference type="PANTHER" id="PTHR11078:SF3">
    <property type="entry name" value="ANTITERMINATION NUSB DOMAIN-CONTAINING PROTEIN"/>
    <property type="match status" value="1"/>
</dbReference>
<evidence type="ECO:0000256" key="4">
    <source>
        <dbReference type="ARBA" id="ARBA00023015"/>
    </source>
</evidence>
<dbReference type="InterPro" id="IPR035926">
    <property type="entry name" value="NusB-like_sf"/>
</dbReference>
<keyword evidence="4" id="KW-0805">Transcription regulation</keyword>
<proteinExistence type="inferred from homology"/>
<organism evidence="7 8">
    <name type="scientific">Solobacterium moorei</name>
    <dbReference type="NCBI Taxonomy" id="102148"/>
    <lineage>
        <taxon>Bacteria</taxon>
        <taxon>Bacillati</taxon>
        <taxon>Bacillota</taxon>
        <taxon>Erysipelotrichia</taxon>
        <taxon>Erysipelotrichales</taxon>
        <taxon>Erysipelotrichaceae</taxon>
        <taxon>Solobacterium</taxon>
    </lineage>
</organism>
<keyword evidence="5" id="KW-0804">Transcription</keyword>
<name>A0A412PET1_9FIRM</name>
<evidence type="ECO:0000256" key="2">
    <source>
        <dbReference type="ARBA" id="ARBA00022814"/>
    </source>
</evidence>
<accession>A0A412PET1</accession>
<dbReference type="EMBL" id="QRWX01000002">
    <property type="protein sequence ID" value="RGT56121.1"/>
    <property type="molecule type" value="Genomic_DNA"/>
</dbReference>
<dbReference type="Proteomes" id="UP000284731">
    <property type="component" value="Unassembled WGS sequence"/>
</dbReference>
<gene>
    <name evidence="7" type="ORF">DWX20_04745</name>
</gene>
<dbReference type="GO" id="GO:0031564">
    <property type="term" value="P:transcription antitermination"/>
    <property type="evidence" value="ECO:0007669"/>
    <property type="project" value="UniProtKB-KW"/>
</dbReference>
<dbReference type="SUPFAM" id="SSF48013">
    <property type="entry name" value="NusB-like"/>
    <property type="match status" value="1"/>
</dbReference>
<dbReference type="Pfam" id="PF01029">
    <property type="entry name" value="NusB"/>
    <property type="match status" value="1"/>
</dbReference>